<keyword evidence="6" id="KW-0969">Cilium</keyword>
<keyword evidence="14" id="KW-1185">Reference proteome</keyword>
<comment type="caution">
    <text evidence="13">The sequence shown here is derived from an EMBL/GenBank/DDBJ whole genome shotgun (WGS) entry which is preliminary data.</text>
</comment>
<comment type="subcellular location">
    <subcellularLocation>
        <location evidence="1">Cytoplasm</location>
        <location evidence="1">Cytoskeleton</location>
        <location evidence="1">Cilium basal body</location>
    </subcellularLocation>
</comment>
<name>A0ABR4NB05_9FUNG</name>
<accession>A0ABR4NB05</accession>
<dbReference type="EMBL" id="JADGIZ020000015">
    <property type="protein sequence ID" value="KAL2916636.1"/>
    <property type="molecule type" value="Genomic_DNA"/>
</dbReference>
<sequence length="677" mass="75777">MSTAPSEPAVAASADEDALASTTSKKTAKGGKKKGKKGKRAKAVKLPKDMVTNDRGEVVTTREYALEKTLEATSKSLRQTQERMENLVQTNEMLNETRQQQEKDALEVIAALHQECEAKDREIKELKEKMMEQEVLSKKAREAVVEESDRKIAEFNAILNEKEAAYKIMQQEFSVIKDFRRKRQDLMRDLEQQKHELSDTEKRHKDIITRLERKFFEEKIRLQKEANRKISELATKAHKEAVLNLKDTTKEVYKENIRMAEALRYHVQEGEELAKMNAELVEANRQLTEEKDLHNVVVKEKIMQTKKQEQEIKELKFKISSMEHSLSHVVREFEHERDIIGNLARRELDEVRQVADRLRSSLARKTLEMKHIKRLAQHILDQRTELEQFFLDSLEMVKSEIRKLREKAAKESQVEYNQRMRTVFKEKGVVPPVQSFRPPPARLRGEALAEALINGDGEIKPIGANPGAKLDIKDLSWEDKERVLRILFAKMNGMSLAKAAEAAERSRAQLNGYRGSLGSNGFARGFDREVDIDHTDFDDAPPFAPQAEQNSSAGALANSRTNGSNLALSQSNRSGAGGGGGDGGQISGTNDSGGQPLAAGAKQPSMPAIAVEDAQDELTQSASGAAEHPDGATKLAGLPSLPMFALNDVEGDLQSSMNGRIKVATGMPEIKIEPDQN</sequence>
<feature type="coiled-coil region" evidence="10">
    <location>
        <begin position="70"/>
        <end position="210"/>
    </location>
</feature>
<evidence type="ECO:0000256" key="11">
    <source>
        <dbReference type="SAM" id="MobiDB-lite"/>
    </source>
</evidence>
<evidence type="ECO:0000256" key="3">
    <source>
        <dbReference type="ARBA" id="ARBA00015392"/>
    </source>
</evidence>
<feature type="compositionally biased region" description="Low complexity" evidence="11">
    <location>
        <begin position="1"/>
        <end position="25"/>
    </location>
</feature>
<evidence type="ECO:0000256" key="5">
    <source>
        <dbReference type="ARBA" id="ARBA00023054"/>
    </source>
</evidence>
<evidence type="ECO:0000259" key="12">
    <source>
        <dbReference type="Pfam" id="PF14988"/>
    </source>
</evidence>
<feature type="compositionally biased region" description="Gly residues" evidence="11">
    <location>
        <begin position="575"/>
        <end position="586"/>
    </location>
</feature>
<dbReference type="InterPro" id="IPR032777">
    <property type="entry name" value="DUF4515"/>
</dbReference>
<dbReference type="Proteomes" id="UP001527925">
    <property type="component" value="Unassembled WGS sequence"/>
</dbReference>
<keyword evidence="8" id="KW-0966">Cell projection</keyword>
<feature type="domain" description="DUF4515" evidence="12">
    <location>
        <begin position="109"/>
        <end position="293"/>
    </location>
</feature>
<gene>
    <name evidence="13" type="ORF">HK105_203748</name>
</gene>
<evidence type="ECO:0000256" key="9">
    <source>
        <dbReference type="ARBA" id="ARBA00031573"/>
    </source>
</evidence>
<keyword evidence="5 10" id="KW-0175">Coiled coil</keyword>
<dbReference type="PANTHER" id="PTHR14845">
    <property type="entry name" value="COILED-COIL DOMAIN-CONTAINING 166"/>
    <property type="match status" value="1"/>
</dbReference>
<evidence type="ECO:0000256" key="8">
    <source>
        <dbReference type="ARBA" id="ARBA00023273"/>
    </source>
</evidence>
<dbReference type="PANTHER" id="PTHR14845:SF5">
    <property type="entry name" value="BASAL BODY-ORIENTATION FACTOR 1"/>
    <property type="match status" value="1"/>
</dbReference>
<reference evidence="13 14" key="1">
    <citation type="submission" date="2023-09" db="EMBL/GenBank/DDBJ databases">
        <title>Pangenome analysis of Batrachochytrium dendrobatidis and related Chytrids.</title>
        <authorList>
            <person name="Yacoub M.N."/>
            <person name="Stajich J.E."/>
            <person name="James T.Y."/>
        </authorList>
    </citation>
    <scope>NUCLEOTIDE SEQUENCE [LARGE SCALE GENOMIC DNA]</scope>
    <source>
        <strain evidence="13 14">JEL0888</strain>
    </source>
</reference>
<proteinExistence type="inferred from homology"/>
<keyword evidence="7" id="KW-0206">Cytoskeleton</keyword>
<protein>
    <recommendedName>
        <fullName evidence="3">Basal body-orientation factor 1</fullName>
    </recommendedName>
    <alternativeName>
        <fullName evidence="9">Coiled-coil domain-containing protein 176</fullName>
    </alternativeName>
</protein>
<dbReference type="Pfam" id="PF14988">
    <property type="entry name" value="DUF4515"/>
    <property type="match status" value="1"/>
</dbReference>
<comment type="similarity">
    <text evidence="2">Belongs to the BBOF1 family.</text>
</comment>
<evidence type="ECO:0000256" key="2">
    <source>
        <dbReference type="ARBA" id="ARBA00007508"/>
    </source>
</evidence>
<organism evidence="13 14">
    <name type="scientific">Polyrhizophydium stewartii</name>
    <dbReference type="NCBI Taxonomy" id="2732419"/>
    <lineage>
        <taxon>Eukaryota</taxon>
        <taxon>Fungi</taxon>
        <taxon>Fungi incertae sedis</taxon>
        <taxon>Chytridiomycota</taxon>
        <taxon>Chytridiomycota incertae sedis</taxon>
        <taxon>Chytridiomycetes</taxon>
        <taxon>Rhizophydiales</taxon>
        <taxon>Rhizophydiales incertae sedis</taxon>
        <taxon>Polyrhizophydium</taxon>
    </lineage>
</organism>
<evidence type="ECO:0000256" key="1">
    <source>
        <dbReference type="ARBA" id="ARBA00004120"/>
    </source>
</evidence>
<feature type="coiled-coil region" evidence="10">
    <location>
        <begin position="266"/>
        <end position="293"/>
    </location>
</feature>
<feature type="region of interest" description="Disordered" evidence="11">
    <location>
        <begin position="1"/>
        <end position="49"/>
    </location>
</feature>
<feature type="compositionally biased region" description="Basic residues" evidence="11">
    <location>
        <begin position="26"/>
        <end position="45"/>
    </location>
</feature>
<evidence type="ECO:0000256" key="7">
    <source>
        <dbReference type="ARBA" id="ARBA00023212"/>
    </source>
</evidence>
<keyword evidence="4" id="KW-0963">Cytoplasm</keyword>
<feature type="region of interest" description="Disordered" evidence="11">
    <location>
        <begin position="533"/>
        <end position="605"/>
    </location>
</feature>
<evidence type="ECO:0000313" key="13">
    <source>
        <dbReference type="EMBL" id="KAL2916636.1"/>
    </source>
</evidence>
<evidence type="ECO:0000313" key="14">
    <source>
        <dbReference type="Proteomes" id="UP001527925"/>
    </source>
</evidence>
<evidence type="ECO:0000256" key="10">
    <source>
        <dbReference type="SAM" id="Coils"/>
    </source>
</evidence>
<evidence type="ECO:0000256" key="6">
    <source>
        <dbReference type="ARBA" id="ARBA00023069"/>
    </source>
</evidence>
<evidence type="ECO:0000256" key="4">
    <source>
        <dbReference type="ARBA" id="ARBA00022490"/>
    </source>
</evidence>
<feature type="compositionally biased region" description="Polar residues" evidence="11">
    <location>
        <begin position="547"/>
        <end position="574"/>
    </location>
</feature>
<feature type="region of interest" description="Disordered" evidence="11">
    <location>
        <begin position="615"/>
        <end position="634"/>
    </location>
</feature>